<dbReference type="EMBL" id="BLXT01003772">
    <property type="protein sequence ID" value="GFO06299.1"/>
    <property type="molecule type" value="Genomic_DNA"/>
</dbReference>
<dbReference type="InterPro" id="IPR036875">
    <property type="entry name" value="Znf_CCHC_sf"/>
</dbReference>
<keyword evidence="1" id="KW-0479">Metal-binding</keyword>
<dbReference type="InterPro" id="IPR001878">
    <property type="entry name" value="Znf_CCHC"/>
</dbReference>
<comment type="caution">
    <text evidence="3">The sequence shown here is derived from an EMBL/GenBank/DDBJ whole genome shotgun (WGS) entry which is preliminary data.</text>
</comment>
<dbReference type="AlphaFoldDB" id="A0AAV4AJ85"/>
<dbReference type="Pfam" id="PF00098">
    <property type="entry name" value="zf-CCHC"/>
    <property type="match status" value="1"/>
</dbReference>
<evidence type="ECO:0000313" key="4">
    <source>
        <dbReference type="Proteomes" id="UP000735302"/>
    </source>
</evidence>
<keyword evidence="1" id="KW-0863">Zinc-finger</keyword>
<protein>
    <recommendedName>
        <fullName evidence="2">CCHC-type domain-containing protein</fullName>
    </recommendedName>
</protein>
<dbReference type="GO" id="GO:0003676">
    <property type="term" value="F:nucleic acid binding"/>
    <property type="evidence" value="ECO:0007669"/>
    <property type="project" value="InterPro"/>
</dbReference>
<name>A0AAV4AJ85_9GAST</name>
<sequence length="118" mass="12754">MNSREESQVVNVLESLRRDEKSALCFKCQKYGHITRDCTYPNLSGKRDCAGVIAMVLSIVSTKDSAASVGPTLEVTNNPQSEIRDGMLQRTSGKAVQVVANSAVLGDASRTEISVCLF</sequence>
<dbReference type="Gene3D" id="4.10.60.10">
    <property type="entry name" value="Zinc finger, CCHC-type"/>
    <property type="match status" value="1"/>
</dbReference>
<dbReference type="SUPFAM" id="SSF57756">
    <property type="entry name" value="Retrovirus zinc finger-like domains"/>
    <property type="match status" value="1"/>
</dbReference>
<dbReference type="Proteomes" id="UP000735302">
    <property type="component" value="Unassembled WGS sequence"/>
</dbReference>
<proteinExistence type="predicted"/>
<feature type="domain" description="CCHC-type" evidence="2">
    <location>
        <begin position="25"/>
        <end position="38"/>
    </location>
</feature>
<gene>
    <name evidence="3" type="ORF">PoB_003280400</name>
</gene>
<keyword evidence="4" id="KW-1185">Reference proteome</keyword>
<keyword evidence="1" id="KW-0862">Zinc</keyword>
<reference evidence="3 4" key="1">
    <citation type="journal article" date="2021" name="Elife">
        <title>Chloroplast acquisition without the gene transfer in kleptoplastic sea slugs, Plakobranchus ocellatus.</title>
        <authorList>
            <person name="Maeda T."/>
            <person name="Takahashi S."/>
            <person name="Yoshida T."/>
            <person name="Shimamura S."/>
            <person name="Takaki Y."/>
            <person name="Nagai Y."/>
            <person name="Toyoda A."/>
            <person name="Suzuki Y."/>
            <person name="Arimoto A."/>
            <person name="Ishii H."/>
            <person name="Satoh N."/>
            <person name="Nishiyama T."/>
            <person name="Hasebe M."/>
            <person name="Maruyama T."/>
            <person name="Minagawa J."/>
            <person name="Obokata J."/>
            <person name="Shigenobu S."/>
        </authorList>
    </citation>
    <scope>NUCLEOTIDE SEQUENCE [LARGE SCALE GENOMIC DNA]</scope>
</reference>
<organism evidence="3 4">
    <name type="scientific">Plakobranchus ocellatus</name>
    <dbReference type="NCBI Taxonomy" id="259542"/>
    <lineage>
        <taxon>Eukaryota</taxon>
        <taxon>Metazoa</taxon>
        <taxon>Spiralia</taxon>
        <taxon>Lophotrochozoa</taxon>
        <taxon>Mollusca</taxon>
        <taxon>Gastropoda</taxon>
        <taxon>Heterobranchia</taxon>
        <taxon>Euthyneura</taxon>
        <taxon>Panpulmonata</taxon>
        <taxon>Sacoglossa</taxon>
        <taxon>Placobranchoidea</taxon>
        <taxon>Plakobranchidae</taxon>
        <taxon>Plakobranchus</taxon>
    </lineage>
</organism>
<evidence type="ECO:0000259" key="2">
    <source>
        <dbReference type="PROSITE" id="PS50158"/>
    </source>
</evidence>
<dbReference type="PROSITE" id="PS50158">
    <property type="entry name" value="ZF_CCHC"/>
    <property type="match status" value="1"/>
</dbReference>
<accession>A0AAV4AJ85</accession>
<evidence type="ECO:0000313" key="3">
    <source>
        <dbReference type="EMBL" id="GFO06299.1"/>
    </source>
</evidence>
<evidence type="ECO:0000256" key="1">
    <source>
        <dbReference type="PROSITE-ProRule" id="PRU00047"/>
    </source>
</evidence>
<dbReference type="GO" id="GO:0008270">
    <property type="term" value="F:zinc ion binding"/>
    <property type="evidence" value="ECO:0007669"/>
    <property type="project" value="UniProtKB-KW"/>
</dbReference>